<feature type="domain" description="Thioredoxin-like fold" evidence="2">
    <location>
        <begin position="19"/>
        <end position="115"/>
    </location>
</feature>
<dbReference type="GO" id="GO:0016740">
    <property type="term" value="F:transferase activity"/>
    <property type="evidence" value="ECO:0007669"/>
    <property type="project" value="UniProtKB-KW"/>
</dbReference>
<dbReference type="SFLD" id="SFLDG01180">
    <property type="entry name" value="SUF1"/>
    <property type="match status" value="1"/>
</dbReference>
<feature type="domain" description="Metaxin glutathione S-transferase" evidence="1">
    <location>
        <begin position="165"/>
        <end position="227"/>
    </location>
</feature>
<dbReference type="Gene3D" id="1.20.1050.10">
    <property type="match status" value="1"/>
</dbReference>
<dbReference type="InParanoid" id="A0A7X0JWM2"/>
<evidence type="ECO:0000259" key="2">
    <source>
        <dbReference type="Pfam" id="PF17172"/>
    </source>
</evidence>
<dbReference type="EMBL" id="JACHHT010000004">
    <property type="protein sequence ID" value="MBB6523573.1"/>
    <property type="molecule type" value="Genomic_DNA"/>
</dbReference>
<name>A0A7X0JWM2_9GAMM</name>
<dbReference type="SFLD" id="SFLDG01200">
    <property type="entry name" value="SUF1.1"/>
    <property type="match status" value="1"/>
</dbReference>
<protein>
    <submittedName>
        <fullName evidence="3">Glutathione S-transferase</fullName>
    </submittedName>
</protein>
<proteinExistence type="predicted"/>
<dbReference type="SUPFAM" id="SSF52833">
    <property type="entry name" value="Thioredoxin-like"/>
    <property type="match status" value="1"/>
</dbReference>
<dbReference type="InterPro" id="IPR026928">
    <property type="entry name" value="FAX/IsoI-like"/>
</dbReference>
<dbReference type="PANTHER" id="PTHR12289:SF41">
    <property type="entry name" value="FAILED AXON CONNECTIONS-RELATED"/>
    <property type="match status" value="1"/>
</dbReference>
<gene>
    <name evidence="3" type="ORF">HNR48_003887</name>
</gene>
<accession>A0A7X0JWM2</accession>
<reference evidence="3 4" key="1">
    <citation type="submission" date="2020-08" db="EMBL/GenBank/DDBJ databases">
        <title>Genomic Encyclopedia of Type Strains, Phase IV (KMG-IV): sequencing the most valuable type-strain genomes for metagenomic binning, comparative biology and taxonomic classification.</title>
        <authorList>
            <person name="Goeker M."/>
        </authorList>
    </citation>
    <scope>NUCLEOTIDE SEQUENCE [LARGE SCALE GENOMIC DNA]</scope>
    <source>
        <strain evidence="3 4">DSM 22368</strain>
    </source>
</reference>
<sequence length="240" mass="27307">MIKLYGFGPSFGMPDPSSFVLKVNCYMRMAGIDFETVNGQEYLRKAPKGKLPYIEWDGRVIPDSQEIFNAFDEKYDRPLEKDLNPEQQAQSYLMIKSLDENLYWCLVHSRWIREDGWEVTNKALFSSLPGPLKLFVPALVRRGVAKNLKHHGMGLHSDDEILAIAKQSIDALAVLLGDKPYFFGDKPSNLDATVFALIVQLTHSENDIAISPFAKAHQNLVDYCERIAKAYYPEEFNLQG</sequence>
<dbReference type="Proteomes" id="UP000528457">
    <property type="component" value="Unassembled WGS sequence"/>
</dbReference>
<dbReference type="InterPro" id="IPR036249">
    <property type="entry name" value="Thioredoxin-like_sf"/>
</dbReference>
<dbReference type="Gene3D" id="3.40.30.10">
    <property type="entry name" value="Glutaredoxin"/>
    <property type="match status" value="1"/>
</dbReference>
<keyword evidence="3" id="KW-0808">Transferase</keyword>
<dbReference type="InterPro" id="IPR040079">
    <property type="entry name" value="Glutathione_S-Trfase"/>
</dbReference>
<dbReference type="InterPro" id="IPR033468">
    <property type="entry name" value="Metaxin_GST"/>
</dbReference>
<evidence type="ECO:0000313" key="3">
    <source>
        <dbReference type="EMBL" id="MBB6523573.1"/>
    </source>
</evidence>
<dbReference type="RefSeq" id="WP_166843413.1">
    <property type="nucleotide sequence ID" value="NZ_JAAONY010000004.1"/>
</dbReference>
<dbReference type="Pfam" id="PF17171">
    <property type="entry name" value="GST_C_6"/>
    <property type="match status" value="1"/>
</dbReference>
<keyword evidence="4" id="KW-1185">Reference proteome</keyword>
<dbReference type="InterPro" id="IPR050931">
    <property type="entry name" value="Mito_Protein_Transport_Metaxin"/>
</dbReference>
<dbReference type="SFLD" id="SFLDS00019">
    <property type="entry name" value="Glutathione_Transferase_(cytos"/>
    <property type="match status" value="1"/>
</dbReference>
<organism evidence="3 4">
    <name type="scientific">Pseudoteredinibacter isoporae</name>
    <dbReference type="NCBI Taxonomy" id="570281"/>
    <lineage>
        <taxon>Bacteria</taxon>
        <taxon>Pseudomonadati</taxon>
        <taxon>Pseudomonadota</taxon>
        <taxon>Gammaproteobacteria</taxon>
        <taxon>Cellvibrionales</taxon>
        <taxon>Cellvibrionaceae</taxon>
        <taxon>Pseudoteredinibacter</taxon>
    </lineage>
</organism>
<dbReference type="AlphaFoldDB" id="A0A7X0JWM2"/>
<dbReference type="SUPFAM" id="SSF47616">
    <property type="entry name" value="GST C-terminal domain-like"/>
    <property type="match status" value="1"/>
</dbReference>
<dbReference type="CDD" id="cd03193">
    <property type="entry name" value="GST_C_Metaxin"/>
    <property type="match status" value="1"/>
</dbReference>
<dbReference type="InterPro" id="IPR036282">
    <property type="entry name" value="Glutathione-S-Trfase_C_sf"/>
</dbReference>
<dbReference type="GO" id="GO:0005737">
    <property type="term" value="C:cytoplasm"/>
    <property type="evidence" value="ECO:0007669"/>
    <property type="project" value="TreeGrafter"/>
</dbReference>
<dbReference type="Pfam" id="PF17172">
    <property type="entry name" value="GST_N_4"/>
    <property type="match status" value="1"/>
</dbReference>
<evidence type="ECO:0000313" key="4">
    <source>
        <dbReference type="Proteomes" id="UP000528457"/>
    </source>
</evidence>
<dbReference type="PANTHER" id="PTHR12289">
    <property type="entry name" value="METAXIN RELATED"/>
    <property type="match status" value="1"/>
</dbReference>
<evidence type="ECO:0000259" key="1">
    <source>
        <dbReference type="Pfam" id="PF17171"/>
    </source>
</evidence>
<dbReference type="InterPro" id="IPR012336">
    <property type="entry name" value="Thioredoxin-like_fold"/>
</dbReference>
<comment type="caution">
    <text evidence="3">The sequence shown here is derived from an EMBL/GenBank/DDBJ whole genome shotgun (WGS) entry which is preliminary data.</text>
</comment>